<dbReference type="EMBL" id="FOXH01000005">
    <property type="protein sequence ID" value="SFP74872.1"/>
    <property type="molecule type" value="Genomic_DNA"/>
</dbReference>
<keyword evidence="3" id="KW-1185">Reference proteome</keyword>
<dbReference type="RefSeq" id="WP_092016786.1">
    <property type="nucleotide sequence ID" value="NZ_FOXH01000005.1"/>
</dbReference>
<feature type="domain" description="DUF4180" evidence="1">
    <location>
        <begin position="9"/>
        <end position="117"/>
    </location>
</feature>
<dbReference type="InterPro" id="IPR025438">
    <property type="entry name" value="DUF4180"/>
</dbReference>
<organism evidence="2 3">
    <name type="scientific">Pseudarcicella hirudinis</name>
    <dbReference type="NCBI Taxonomy" id="1079859"/>
    <lineage>
        <taxon>Bacteria</taxon>
        <taxon>Pseudomonadati</taxon>
        <taxon>Bacteroidota</taxon>
        <taxon>Cytophagia</taxon>
        <taxon>Cytophagales</taxon>
        <taxon>Flectobacillaceae</taxon>
        <taxon>Pseudarcicella</taxon>
    </lineage>
</organism>
<proteinExistence type="predicted"/>
<dbReference type="STRING" id="1079859.SAMN04515674_105238"/>
<reference evidence="2 3" key="1">
    <citation type="submission" date="2016-10" db="EMBL/GenBank/DDBJ databases">
        <authorList>
            <person name="de Groot N.N."/>
        </authorList>
    </citation>
    <scope>NUCLEOTIDE SEQUENCE [LARGE SCALE GENOMIC DNA]</scope>
    <source>
        <strain evidence="3">E92,LMG 26720,CCM 7988</strain>
    </source>
</reference>
<dbReference type="Pfam" id="PF13788">
    <property type="entry name" value="DUF4180"/>
    <property type="match status" value="1"/>
</dbReference>
<gene>
    <name evidence="2" type="ORF">SAMN04515674_105238</name>
</gene>
<evidence type="ECO:0000313" key="2">
    <source>
        <dbReference type="EMBL" id="SFP74872.1"/>
    </source>
</evidence>
<evidence type="ECO:0000313" key="3">
    <source>
        <dbReference type="Proteomes" id="UP000199306"/>
    </source>
</evidence>
<sequence>MKIELAEINNTGIAEIISDNIEINNTQEALDIMANCSYQGADGIILHEKNLIPDFFDLKTGLAGEILQKFSNYRVKLAIVGEFSKYQSKSLKDFIYESNKSGRVYFVNSVTEAKQNLSKI</sequence>
<name>A0A1I5SVS2_9BACT</name>
<dbReference type="AlphaFoldDB" id="A0A1I5SVS2"/>
<dbReference type="OrthoDB" id="8595425at2"/>
<evidence type="ECO:0000259" key="1">
    <source>
        <dbReference type="Pfam" id="PF13788"/>
    </source>
</evidence>
<accession>A0A1I5SVS2</accession>
<dbReference type="Proteomes" id="UP000199306">
    <property type="component" value="Unassembled WGS sequence"/>
</dbReference>
<protein>
    <recommendedName>
        <fullName evidence="1">DUF4180 domain-containing protein</fullName>
    </recommendedName>
</protein>